<dbReference type="SUPFAM" id="SSF54768">
    <property type="entry name" value="dsRNA-binding domain-like"/>
    <property type="match status" value="1"/>
</dbReference>
<comment type="caution">
    <text evidence="3">The sequence shown here is derived from an EMBL/GenBank/DDBJ whole genome shotgun (WGS) entry which is preliminary data.</text>
</comment>
<name>A0AAV9IGY0_9RHOD</name>
<dbReference type="InterPro" id="IPR014720">
    <property type="entry name" value="dsRBD_dom"/>
</dbReference>
<dbReference type="CDD" id="cd00048">
    <property type="entry name" value="DSRM_SF"/>
    <property type="match status" value="1"/>
</dbReference>
<protein>
    <recommendedName>
        <fullName evidence="2">DRBM domain-containing protein</fullName>
    </recommendedName>
</protein>
<proteinExistence type="predicted"/>
<accession>A0AAV9IGY0</accession>
<feature type="domain" description="DRBM" evidence="2">
    <location>
        <begin position="70"/>
        <end position="93"/>
    </location>
</feature>
<dbReference type="Gene3D" id="3.30.160.20">
    <property type="match status" value="1"/>
</dbReference>
<sequence>MNFGGSAPEFHFKLLGDFERSSHKPDNVLLNEIATKINSRPEELYEMTGPTPEQCSWTCTLRWSNLGPFKGIGRNKKEAKADACKQAMDAIEERRQYYVDLVQAGIKKVPKSDVKMPPFVSRVPDDVLPYVEETKKPSPETQPAVESSVGAVAEVSLESDLPVFVTEKPSYIFMIDLDNSTHLLNNLILTCKKYRLRGVLLEGYAGRVYENPNLPIIIKVIKTQSSVKNAADFLMAYRAAVHSCEYKNSADKPVIVIVSKDFGLEAIVVMLKKESFDAYLCCSSEELLQLCEKWKQQNTKTEVNKTDEFS</sequence>
<organism evidence="3 4">
    <name type="scientific">Galdieria yellowstonensis</name>
    <dbReference type="NCBI Taxonomy" id="3028027"/>
    <lineage>
        <taxon>Eukaryota</taxon>
        <taxon>Rhodophyta</taxon>
        <taxon>Bangiophyceae</taxon>
        <taxon>Galdieriales</taxon>
        <taxon>Galdieriaceae</taxon>
        <taxon>Galdieria</taxon>
    </lineage>
</organism>
<evidence type="ECO:0000313" key="4">
    <source>
        <dbReference type="Proteomes" id="UP001300502"/>
    </source>
</evidence>
<dbReference type="EMBL" id="JANCYU010000040">
    <property type="protein sequence ID" value="KAK4526446.1"/>
    <property type="molecule type" value="Genomic_DNA"/>
</dbReference>
<gene>
    <name evidence="3" type="ORF">GAYE_SCF24G4362</name>
</gene>
<reference evidence="3 4" key="1">
    <citation type="submission" date="2022-07" db="EMBL/GenBank/DDBJ databases">
        <title>Genome-wide signatures of adaptation to extreme environments.</title>
        <authorList>
            <person name="Cho C.H."/>
            <person name="Yoon H.S."/>
        </authorList>
    </citation>
    <scope>NUCLEOTIDE SEQUENCE [LARGE SCALE GENOMIC DNA]</scope>
    <source>
        <strain evidence="3 4">108.79 E11</strain>
    </source>
</reference>
<keyword evidence="1" id="KW-0694">RNA-binding</keyword>
<evidence type="ECO:0000256" key="1">
    <source>
        <dbReference type="PROSITE-ProRule" id="PRU00266"/>
    </source>
</evidence>
<evidence type="ECO:0000259" key="2">
    <source>
        <dbReference type="PROSITE" id="PS50137"/>
    </source>
</evidence>
<dbReference type="Proteomes" id="UP001300502">
    <property type="component" value="Unassembled WGS sequence"/>
</dbReference>
<dbReference type="AlphaFoldDB" id="A0AAV9IGY0"/>
<evidence type="ECO:0000313" key="3">
    <source>
        <dbReference type="EMBL" id="KAK4526446.1"/>
    </source>
</evidence>
<keyword evidence="4" id="KW-1185">Reference proteome</keyword>
<dbReference type="GO" id="GO:0003723">
    <property type="term" value="F:RNA binding"/>
    <property type="evidence" value="ECO:0007669"/>
    <property type="project" value="UniProtKB-UniRule"/>
</dbReference>
<dbReference type="PROSITE" id="PS50137">
    <property type="entry name" value="DS_RBD"/>
    <property type="match status" value="1"/>
</dbReference>
<dbReference type="Pfam" id="PF00035">
    <property type="entry name" value="dsrm"/>
    <property type="match status" value="1"/>
</dbReference>